<dbReference type="Pfam" id="PF20114">
    <property type="entry name" value="DUF6504"/>
    <property type="match status" value="1"/>
</dbReference>
<name>X1JS23_9ZZZZ</name>
<evidence type="ECO:0000259" key="1">
    <source>
        <dbReference type="Pfam" id="PF20114"/>
    </source>
</evidence>
<organism evidence="2">
    <name type="scientific">marine sediment metagenome</name>
    <dbReference type="NCBI Taxonomy" id="412755"/>
    <lineage>
        <taxon>unclassified sequences</taxon>
        <taxon>metagenomes</taxon>
        <taxon>ecological metagenomes</taxon>
    </lineage>
</organism>
<proteinExistence type="predicted"/>
<reference evidence="2" key="1">
    <citation type="journal article" date="2014" name="Front. Microbiol.">
        <title>High frequency of phylogenetically diverse reductive dehalogenase-homologous genes in deep subseafloor sedimentary metagenomes.</title>
        <authorList>
            <person name="Kawai M."/>
            <person name="Futagami T."/>
            <person name="Toyoda A."/>
            <person name="Takaki Y."/>
            <person name="Nishi S."/>
            <person name="Hori S."/>
            <person name="Arai W."/>
            <person name="Tsubouchi T."/>
            <person name="Morono Y."/>
            <person name="Uchiyama I."/>
            <person name="Ito T."/>
            <person name="Fujiyama A."/>
            <person name="Inagaki F."/>
            <person name="Takami H."/>
        </authorList>
    </citation>
    <scope>NUCLEOTIDE SEQUENCE</scope>
    <source>
        <strain evidence="2">Expedition CK06-06</strain>
    </source>
</reference>
<feature type="domain" description="DUF6504" evidence="1">
    <location>
        <begin position="16"/>
        <end position="43"/>
    </location>
</feature>
<protein>
    <recommendedName>
        <fullName evidence="1">DUF6504 domain-containing protein</fullName>
    </recommendedName>
</protein>
<dbReference type="InterPro" id="IPR045443">
    <property type="entry name" value="DUF6504"/>
</dbReference>
<sequence length="50" mass="6014">MMKMIQVNCYSGHTYAERPQSFLWQGTEYKVEEIEKAWQEQGKKLFKVIT</sequence>
<dbReference type="AlphaFoldDB" id="X1JS23"/>
<comment type="caution">
    <text evidence="2">The sequence shown here is derived from an EMBL/GenBank/DDBJ whole genome shotgun (WGS) entry which is preliminary data.</text>
</comment>
<feature type="non-terminal residue" evidence="2">
    <location>
        <position position="50"/>
    </location>
</feature>
<gene>
    <name evidence="2" type="ORF">S06H3_04302</name>
</gene>
<evidence type="ECO:0000313" key="2">
    <source>
        <dbReference type="EMBL" id="GAH96872.1"/>
    </source>
</evidence>
<accession>X1JS23</accession>
<dbReference type="EMBL" id="BARV01001495">
    <property type="protein sequence ID" value="GAH96872.1"/>
    <property type="molecule type" value="Genomic_DNA"/>
</dbReference>